<evidence type="ECO:0000256" key="5">
    <source>
        <dbReference type="SAM" id="MobiDB-lite"/>
    </source>
</evidence>
<feature type="transmembrane region" description="Helical" evidence="6">
    <location>
        <begin position="594"/>
        <end position="613"/>
    </location>
</feature>
<feature type="region of interest" description="Disordered" evidence="5">
    <location>
        <begin position="1163"/>
        <end position="1203"/>
    </location>
</feature>
<feature type="region of interest" description="Disordered" evidence="5">
    <location>
        <begin position="1272"/>
        <end position="1300"/>
    </location>
</feature>
<feature type="compositionally biased region" description="Basic and acidic residues" evidence="5">
    <location>
        <begin position="1180"/>
        <end position="1193"/>
    </location>
</feature>
<dbReference type="PROSITE" id="PS50088">
    <property type="entry name" value="ANK_REPEAT"/>
    <property type="match status" value="1"/>
</dbReference>
<feature type="repeat" description="ANK" evidence="4">
    <location>
        <begin position="115"/>
        <end position="138"/>
    </location>
</feature>
<feature type="compositionally biased region" description="Polar residues" evidence="5">
    <location>
        <begin position="982"/>
        <end position="1007"/>
    </location>
</feature>
<dbReference type="InterPro" id="IPR002110">
    <property type="entry name" value="Ankyrin_rpt"/>
</dbReference>
<feature type="compositionally biased region" description="Basic and acidic residues" evidence="5">
    <location>
        <begin position="56"/>
        <end position="66"/>
    </location>
</feature>
<feature type="compositionally biased region" description="Polar residues" evidence="5">
    <location>
        <begin position="1377"/>
        <end position="1386"/>
    </location>
</feature>
<organism evidence="7 8">
    <name type="scientific">Orchesella dallaii</name>
    <dbReference type="NCBI Taxonomy" id="48710"/>
    <lineage>
        <taxon>Eukaryota</taxon>
        <taxon>Metazoa</taxon>
        <taxon>Ecdysozoa</taxon>
        <taxon>Arthropoda</taxon>
        <taxon>Hexapoda</taxon>
        <taxon>Collembola</taxon>
        <taxon>Entomobryomorpha</taxon>
        <taxon>Entomobryoidea</taxon>
        <taxon>Orchesellidae</taxon>
        <taxon>Orchesellinae</taxon>
        <taxon>Orchesella</taxon>
    </lineage>
</organism>
<keyword evidence="1" id="KW-0813">Transport</keyword>
<dbReference type="Gene3D" id="1.25.40.20">
    <property type="entry name" value="Ankyrin repeat-containing domain"/>
    <property type="match status" value="1"/>
</dbReference>
<dbReference type="PANTHER" id="PTHR10117:SF54">
    <property type="entry name" value="TRANSIENT RECEPTOR POTENTIAL-GAMMA PROTEIN"/>
    <property type="match status" value="1"/>
</dbReference>
<feature type="compositionally biased region" description="Pro residues" evidence="5">
    <location>
        <begin position="1537"/>
        <end position="1593"/>
    </location>
</feature>
<feature type="compositionally biased region" description="Basic and acidic residues" evidence="5">
    <location>
        <begin position="1272"/>
        <end position="1286"/>
    </location>
</feature>
<feature type="compositionally biased region" description="Pro residues" evidence="5">
    <location>
        <begin position="1505"/>
        <end position="1530"/>
    </location>
</feature>
<evidence type="ECO:0000256" key="4">
    <source>
        <dbReference type="PROSITE-ProRule" id="PRU00023"/>
    </source>
</evidence>
<feature type="region of interest" description="Disordered" evidence="5">
    <location>
        <begin position="222"/>
        <end position="260"/>
    </location>
</feature>
<dbReference type="SUPFAM" id="SSF48403">
    <property type="entry name" value="Ankyrin repeat"/>
    <property type="match status" value="1"/>
</dbReference>
<dbReference type="SMART" id="SM00248">
    <property type="entry name" value="ANK"/>
    <property type="match status" value="2"/>
</dbReference>
<feature type="transmembrane region" description="Helical" evidence="6">
    <location>
        <begin position="475"/>
        <end position="494"/>
    </location>
</feature>
<keyword evidence="6" id="KW-0812">Transmembrane</keyword>
<keyword evidence="3" id="KW-0407">Ion channel</keyword>
<proteinExistence type="predicted"/>
<dbReference type="InterPro" id="IPR036770">
    <property type="entry name" value="Ankyrin_rpt-contain_sf"/>
</dbReference>
<evidence type="ECO:0000313" key="8">
    <source>
        <dbReference type="Proteomes" id="UP001642540"/>
    </source>
</evidence>
<feature type="compositionally biased region" description="Basic residues" evidence="5">
    <location>
        <begin position="1"/>
        <end position="10"/>
    </location>
</feature>
<dbReference type="EMBL" id="CAXLJM020000043">
    <property type="protein sequence ID" value="CAL8109973.1"/>
    <property type="molecule type" value="Genomic_DNA"/>
</dbReference>
<evidence type="ECO:0000256" key="1">
    <source>
        <dbReference type="ARBA" id="ARBA00022448"/>
    </source>
</evidence>
<evidence type="ECO:0000256" key="6">
    <source>
        <dbReference type="SAM" id="Phobius"/>
    </source>
</evidence>
<feature type="compositionally biased region" description="Basic and acidic residues" evidence="5">
    <location>
        <begin position="1008"/>
        <end position="1022"/>
    </location>
</feature>
<feature type="compositionally biased region" description="Polar residues" evidence="5">
    <location>
        <begin position="1424"/>
        <end position="1434"/>
    </location>
</feature>
<feature type="compositionally biased region" description="Low complexity" evidence="5">
    <location>
        <begin position="1046"/>
        <end position="1055"/>
    </location>
</feature>
<keyword evidence="6" id="KW-1133">Transmembrane helix</keyword>
<feature type="region of interest" description="Disordered" evidence="5">
    <location>
        <begin position="1090"/>
        <end position="1120"/>
    </location>
</feature>
<sequence length="1671" mass="187099">MGKTKSKKKGPSSPKDTPTRKISFSSMGKFTNYQPVSTLSDTETTVKEKPSKRKREAGSDELERKPSPVMAPLSILDRNEYAFFSMIKAGDTIGLMNAVWSGSIKKMNINRFNKHGYTVLHFAVRRQDAEMVRLLLQNTDIRLNDTILHAIREDNLEITQHLLEVNDKRRKEEGAQQLVARLSPQTQEELSRIVHAVNDNDSSNIAWPTSNRSGIWTSVRPVTINNSGDHHDQHQQQPVLRNQSSTSTNSHNKNVAGDNTVNTALDKDDIPFDSEFHQVITPLMLAAQVGSNELMELFYARGERLETPEFNHNIGCGCDICSDLDWWHDLDMSRVHQRYNLFKALSQPEYICFMSMKIKVDPVNYAIDKIIKIRDIIENDTAYHSMYSKFVEELEKFCMDILGCCRTSFETEIFLSKMDTDEVERLPHQHPRLWYAVGLDLKSFVAHPFTQNIVYKLWVTDDWGDWDTYGTIYRVFNFVIRIVAFPLIALILFAGEDSKLARNLRSPLGRFLNYVGSYIFFLVLVFIQVVYPYQRCNDVEPYYKIDDDTCKKRGPPNIGTEWLLVVYVLSYCGSMLKRQSVSWYWSINWNWFDLCFVLSFIGTFTCWGLAWIWTQMPENEPFISAVDRHLWSPYSPEILGECFLSIATMFAIGRLLRFLQIFSEIGPLQVGVGKQMVAYGGVSVMYMLLLFTFVSALLAIYVPYKDYTGLDPLKHPAKQDSRYSDPTTLFHNLFDYLIFPDPLGDLLTWDTKINETVVEEVHHWHSQACGKIIVIGYHFIAFLMMHCMLLGYFAQTMGEIMKDADRVWKFTRTQLYLTHVKDTILPPPFNLIPTLKTFGTALKYLTLIGRSEDPKAGCSFRQCCYITDSKKITKWRRRSVEYRRLIVELILRYYKFRKDAQDKEKATRDDCMGTEEEITEIKEMIRHIGNVGVKIGNSTDDSFDDFPPRPPPGAAASGVKSTSHLQDNRGDGGGNGNSQRSVSSPGITSQPRSTSNPQGLTSGNTGDRATKKPIDDNRRNHGELAVSTRPPATSNNLTVEKRHSKTLAAPSAASSSTTIALRVPAQGPVKRVSPSTSSPTQVIPEYKQNTATNFYSNPPPETLPRHFGSREYPGNNPTQANIQTNSYRDPLMSFADQSRNMAPTATYEDLAVSPSRQIGLIGSPPSKIIVKDNNSTKTSYNDKDKNRNHEPNTERTAPFMSMPAIGTPQKKVGLIGSPPLGGQNWNLSGSEDKVQGIIDHDSPEESPLGYNYVQSPPRSNPIHFVKKKKIVKEKQGNDGTRGHFTDEESPPPSPPRYHGVQISRPFRFTSDDARGTPPKSNVAPLHASETDLVPLGDAGKGLKSEEMIGNPFGGTYSNRGNLNATPLDLESLKFPSTPGNSSQPRTRNLHTDSMHKLPIHPQSPIPKSFFDDLHKLPSPPHSPIVSTPVVSRQRSIVIAVIPPPPTPPKDLSPPPPPQTSILPSPPRNWTTPPSPPLPKNSTIPSPPQNWTAPPPSPLPKNSTIPSPPPLPQNWTAPPPPQNSTSPPPSPPKHRNTPPLPPPPQNWNTPSPPPPINPSPPQNWPPPPPPPDSPLPPPPPPPLVSTPPRAPPPTTNNTPKYAPPPPLVRTPSNTSQASINNNALFWNNFMTPETDTIGRKGRYSDTTPLPNLSQVRSGVPVPPPMPKNLFSS</sequence>
<keyword evidence="4" id="KW-0040">ANK repeat</keyword>
<feature type="compositionally biased region" description="Polar residues" evidence="5">
    <location>
        <begin position="1643"/>
        <end position="1655"/>
    </location>
</feature>
<feature type="transmembrane region" description="Helical" evidence="6">
    <location>
        <begin position="772"/>
        <end position="793"/>
    </location>
</feature>
<keyword evidence="8" id="KW-1185">Reference proteome</keyword>
<feature type="region of interest" description="Disordered" evidence="5">
    <location>
        <begin position="1"/>
        <end position="66"/>
    </location>
</feature>
<gene>
    <name evidence="7" type="ORF">ODALV1_LOCUS13861</name>
</gene>
<protein>
    <submittedName>
        <fullName evidence="7">Uncharacterized protein</fullName>
    </submittedName>
</protein>
<keyword evidence="2" id="KW-0406">Ion transport</keyword>
<comment type="caution">
    <text evidence="7">The sequence shown here is derived from an EMBL/GenBank/DDBJ whole genome shotgun (WGS) entry which is preliminary data.</text>
</comment>
<accession>A0ABP1QTW5</accession>
<name>A0ABP1QTW5_9HEXA</name>
<dbReference type="InterPro" id="IPR002153">
    <property type="entry name" value="TRPC_channel"/>
</dbReference>
<feature type="region of interest" description="Disordered" evidence="5">
    <location>
        <begin position="1351"/>
        <end position="1615"/>
    </location>
</feature>
<evidence type="ECO:0000256" key="2">
    <source>
        <dbReference type="ARBA" id="ARBA00023065"/>
    </source>
</evidence>
<feature type="compositionally biased region" description="Polar residues" evidence="5">
    <location>
        <begin position="1355"/>
        <end position="1364"/>
    </location>
</feature>
<feature type="transmembrane region" description="Helical" evidence="6">
    <location>
        <begin position="677"/>
        <end position="704"/>
    </location>
</feature>
<dbReference type="Proteomes" id="UP001642540">
    <property type="component" value="Unassembled WGS sequence"/>
</dbReference>
<evidence type="ECO:0000256" key="3">
    <source>
        <dbReference type="ARBA" id="ARBA00023303"/>
    </source>
</evidence>
<dbReference type="PROSITE" id="PS50297">
    <property type="entry name" value="ANK_REP_REGION"/>
    <property type="match status" value="1"/>
</dbReference>
<feature type="transmembrane region" description="Helical" evidence="6">
    <location>
        <begin position="638"/>
        <end position="656"/>
    </location>
</feature>
<feature type="compositionally biased region" description="Polar residues" evidence="5">
    <location>
        <begin position="235"/>
        <end position="260"/>
    </location>
</feature>
<feature type="compositionally biased region" description="Polar residues" evidence="5">
    <location>
        <begin position="20"/>
        <end position="43"/>
    </location>
</feature>
<reference evidence="7 8" key="1">
    <citation type="submission" date="2024-08" db="EMBL/GenBank/DDBJ databases">
        <authorList>
            <person name="Cucini C."/>
            <person name="Frati F."/>
        </authorList>
    </citation>
    <scope>NUCLEOTIDE SEQUENCE [LARGE SCALE GENOMIC DNA]</scope>
</reference>
<feature type="transmembrane region" description="Helical" evidence="6">
    <location>
        <begin position="554"/>
        <end position="573"/>
    </location>
</feature>
<feature type="transmembrane region" description="Helical" evidence="6">
    <location>
        <begin position="515"/>
        <end position="534"/>
    </location>
</feature>
<keyword evidence="6" id="KW-0472">Membrane</keyword>
<dbReference type="PANTHER" id="PTHR10117">
    <property type="entry name" value="TRANSIENT RECEPTOR POTENTIAL CHANNEL"/>
    <property type="match status" value="1"/>
</dbReference>
<evidence type="ECO:0000313" key="7">
    <source>
        <dbReference type="EMBL" id="CAL8109973.1"/>
    </source>
</evidence>
<dbReference type="Pfam" id="PF12796">
    <property type="entry name" value="Ank_2"/>
    <property type="match status" value="1"/>
</dbReference>
<feature type="region of interest" description="Disordered" evidence="5">
    <location>
        <begin position="939"/>
        <end position="1055"/>
    </location>
</feature>
<feature type="compositionally biased region" description="Pro residues" evidence="5">
    <location>
        <begin position="1441"/>
        <end position="1498"/>
    </location>
</feature>
<feature type="region of interest" description="Disordered" evidence="5">
    <location>
        <begin position="1631"/>
        <end position="1671"/>
    </location>
</feature>